<organism evidence="1 2">
    <name type="scientific">Nephila pilipes</name>
    <name type="common">Giant wood spider</name>
    <name type="synonym">Nephila maculata</name>
    <dbReference type="NCBI Taxonomy" id="299642"/>
    <lineage>
        <taxon>Eukaryota</taxon>
        <taxon>Metazoa</taxon>
        <taxon>Ecdysozoa</taxon>
        <taxon>Arthropoda</taxon>
        <taxon>Chelicerata</taxon>
        <taxon>Arachnida</taxon>
        <taxon>Araneae</taxon>
        <taxon>Araneomorphae</taxon>
        <taxon>Entelegynae</taxon>
        <taxon>Araneoidea</taxon>
        <taxon>Nephilidae</taxon>
        <taxon>Nephila</taxon>
    </lineage>
</organism>
<evidence type="ECO:0000313" key="2">
    <source>
        <dbReference type="Proteomes" id="UP000887013"/>
    </source>
</evidence>
<comment type="caution">
    <text evidence="1">The sequence shown here is derived from an EMBL/GenBank/DDBJ whole genome shotgun (WGS) entry which is preliminary data.</text>
</comment>
<keyword evidence="2" id="KW-1185">Reference proteome</keyword>
<name>A0A8X6QH39_NEPPI</name>
<dbReference type="AlphaFoldDB" id="A0A8X6QH39"/>
<dbReference type="EMBL" id="BMAW01080885">
    <property type="protein sequence ID" value="GFU21749.1"/>
    <property type="molecule type" value="Genomic_DNA"/>
</dbReference>
<accession>A0A8X6QH39</accession>
<reference evidence="1" key="1">
    <citation type="submission" date="2020-08" db="EMBL/GenBank/DDBJ databases">
        <title>Multicomponent nature underlies the extraordinary mechanical properties of spider dragline silk.</title>
        <authorList>
            <person name="Kono N."/>
            <person name="Nakamura H."/>
            <person name="Mori M."/>
            <person name="Yoshida Y."/>
            <person name="Ohtoshi R."/>
            <person name="Malay A.D."/>
            <person name="Moran D.A.P."/>
            <person name="Tomita M."/>
            <person name="Numata K."/>
            <person name="Arakawa K."/>
        </authorList>
    </citation>
    <scope>NUCLEOTIDE SEQUENCE</scope>
</reference>
<evidence type="ECO:0000313" key="1">
    <source>
        <dbReference type="EMBL" id="GFU21749.1"/>
    </source>
</evidence>
<gene>
    <name evidence="1" type="ORF">NPIL_309661</name>
</gene>
<protein>
    <submittedName>
        <fullName evidence="1">Uncharacterized protein</fullName>
    </submittedName>
</protein>
<dbReference type="Proteomes" id="UP000887013">
    <property type="component" value="Unassembled WGS sequence"/>
</dbReference>
<sequence>MATFALRPKRQVVSHFQGQDPIGCAIRTTTGFLARERLFHLQLKKEAAGFAFSIIGCRLCRGYFQFHPLENGQRRKKNKMIYIVIRVVSWLGKSVRMFTDSVTREF</sequence>
<proteinExistence type="predicted"/>